<organism evidence="4 5">
    <name type="scientific">Seriola dumerili</name>
    <name type="common">Greater amberjack</name>
    <name type="synonym">Caranx dumerili</name>
    <dbReference type="NCBI Taxonomy" id="41447"/>
    <lineage>
        <taxon>Eukaryota</taxon>
        <taxon>Metazoa</taxon>
        <taxon>Chordata</taxon>
        <taxon>Craniata</taxon>
        <taxon>Vertebrata</taxon>
        <taxon>Euteleostomi</taxon>
        <taxon>Actinopterygii</taxon>
        <taxon>Neopterygii</taxon>
        <taxon>Teleostei</taxon>
        <taxon>Neoteleostei</taxon>
        <taxon>Acanthomorphata</taxon>
        <taxon>Carangaria</taxon>
        <taxon>Carangiformes</taxon>
        <taxon>Carangidae</taxon>
        <taxon>Seriola</taxon>
    </lineage>
</organism>
<keyword evidence="5" id="KW-1185">Reference proteome</keyword>
<feature type="region of interest" description="Disordered" evidence="2">
    <location>
        <begin position="30"/>
        <end position="54"/>
    </location>
</feature>
<dbReference type="Proteomes" id="UP000261420">
    <property type="component" value="Unplaced"/>
</dbReference>
<reference evidence="4" key="2">
    <citation type="submission" date="2025-09" db="UniProtKB">
        <authorList>
            <consortium name="Ensembl"/>
        </authorList>
    </citation>
    <scope>IDENTIFICATION</scope>
</reference>
<sequence length="54" mass="6080">MYRKTCYNCGQCGHFARECNYRGNSRGNYTGGFRGQPRLSTGPVNPYRGPEPGF</sequence>
<dbReference type="InterPro" id="IPR036875">
    <property type="entry name" value="Znf_CCHC_sf"/>
</dbReference>
<dbReference type="Gene3D" id="4.10.60.10">
    <property type="entry name" value="Zinc finger, CCHC-type"/>
    <property type="match status" value="1"/>
</dbReference>
<proteinExistence type="predicted"/>
<reference evidence="4" key="1">
    <citation type="submission" date="2025-08" db="UniProtKB">
        <authorList>
            <consortium name="Ensembl"/>
        </authorList>
    </citation>
    <scope>IDENTIFICATION</scope>
</reference>
<evidence type="ECO:0000313" key="5">
    <source>
        <dbReference type="Proteomes" id="UP000261420"/>
    </source>
</evidence>
<dbReference type="GO" id="GO:0003676">
    <property type="term" value="F:nucleic acid binding"/>
    <property type="evidence" value="ECO:0007669"/>
    <property type="project" value="InterPro"/>
</dbReference>
<dbReference type="GeneTree" id="ENSGT01130000278515"/>
<dbReference type="AlphaFoldDB" id="A0A3B4UH09"/>
<dbReference type="SUPFAM" id="SSF57756">
    <property type="entry name" value="Retrovirus zinc finger-like domains"/>
    <property type="match status" value="1"/>
</dbReference>
<feature type="domain" description="CCHC-type" evidence="3">
    <location>
        <begin position="6"/>
        <end position="19"/>
    </location>
</feature>
<dbReference type="PROSITE" id="PS50158">
    <property type="entry name" value="ZF_CCHC"/>
    <property type="match status" value="1"/>
</dbReference>
<evidence type="ECO:0000259" key="3">
    <source>
        <dbReference type="PROSITE" id="PS50158"/>
    </source>
</evidence>
<protein>
    <recommendedName>
        <fullName evidence="3">CCHC-type domain-containing protein</fullName>
    </recommendedName>
</protein>
<dbReference type="Pfam" id="PF00098">
    <property type="entry name" value="zf-CCHC"/>
    <property type="match status" value="1"/>
</dbReference>
<evidence type="ECO:0000256" key="1">
    <source>
        <dbReference type="PROSITE-ProRule" id="PRU00047"/>
    </source>
</evidence>
<dbReference type="Ensembl" id="ENSSDUT00000018001.1">
    <property type="protein sequence ID" value="ENSSDUP00000017677.1"/>
    <property type="gene ID" value="ENSSDUG00000012921.1"/>
</dbReference>
<dbReference type="InterPro" id="IPR001878">
    <property type="entry name" value="Znf_CCHC"/>
</dbReference>
<evidence type="ECO:0000313" key="4">
    <source>
        <dbReference type="Ensembl" id="ENSSDUP00000017677.1"/>
    </source>
</evidence>
<keyword evidence="1" id="KW-0862">Zinc</keyword>
<name>A0A3B4UH09_SERDU</name>
<keyword evidence="1" id="KW-0479">Metal-binding</keyword>
<dbReference type="GO" id="GO:0008270">
    <property type="term" value="F:zinc ion binding"/>
    <property type="evidence" value="ECO:0007669"/>
    <property type="project" value="UniProtKB-KW"/>
</dbReference>
<evidence type="ECO:0000256" key="2">
    <source>
        <dbReference type="SAM" id="MobiDB-lite"/>
    </source>
</evidence>
<keyword evidence="1" id="KW-0863">Zinc-finger</keyword>
<accession>A0A3B4UH09</accession>